<keyword evidence="2" id="KW-1185">Reference proteome</keyword>
<reference evidence="1 2" key="1">
    <citation type="journal article" date="2018" name="Biotechnol. Biofuels">
        <title>Integrative visual omics of the white-rot fungus Polyporus brumalis exposes the biotechnological potential of its oxidative enzymes for delignifying raw plant biomass.</title>
        <authorList>
            <person name="Miyauchi S."/>
            <person name="Rancon A."/>
            <person name="Drula E."/>
            <person name="Hage H."/>
            <person name="Chaduli D."/>
            <person name="Favel A."/>
            <person name="Grisel S."/>
            <person name="Henrissat B."/>
            <person name="Herpoel-Gimbert I."/>
            <person name="Ruiz-Duenas F.J."/>
            <person name="Chevret D."/>
            <person name="Hainaut M."/>
            <person name="Lin J."/>
            <person name="Wang M."/>
            <person name="Pangilinan J."/>
            <person name="Lipzen A."/>
            <person name="Lesage-Meessen L."/>
            <person name="Navarro D."/>
            <person name="Riley R."/>
            <person name="Grigoriev I.V."/>
            <person name="Zhou S."/>
            <person name="Raouche S."/>
            <person name="Rosso M.N."/>
        </authorList>
    </citation>
    <scope>NUCLEOTIDE SEQUENCE [LARGE SCALE GENOMIC DNA]</scope>
    <source>
        <strain evidence="1 2">BRFM 1820</strain>
    </source>
</reference>
<sequence>SLLVGISVEEVRAWREGYTKDEHFAKVLAAFQTDDLDKPSYPQYILSDEGLLYFEDWNGSNKLCVPDCKQLEVMKEAHDQKTEGAHGG</sequence>
<dbReference type="Proteomes" id="UP000256964">
    <property type="component" value="Unassembled WGS sequence"/>
</dbReference>
<dbReference type="OrthoDB" id="3245961at2759"/>
<gene>
    <name evidence="1" type="ORF">OH76DRAFT_1329269</name>
</gene>
<dbReference type="AlphaFoldDB" id="A0A371CYI6"/>
<evidence type="ECO:0000313" key="1">
    <source>
        <dbReference type="EMBL" id="RDX45329.1"/>
    </source>
</evidence>
<feature type="non-terminal residue" evidence="1">
    <location>
        <position position="1"/>
    </location>
</feature>
<feature type="non-terminal residue" evidence="1">
    <location>
        <position position="88"/>
    </location>
</feature>
<name>A0A371CYI6_9APHY</name>
<organism evidence="1 2">
    <name type="scientific">Lentinus brumalis</name>
    <dbReference type="NCBI Taxonomy" id="2498619"/>
    <lineage>
        <taxon>Eukaryota</taxon>
        <taxon>Fungi</taxon>
        <taxon>Dikarya</taxon>
        <taxon>Basidiomycota</taxon>
        <taxon>Agaricomycotina</taxon>
        <taxon>Agaricomycetes</taxon>
        <taxon>Polyporales</taxon>
        <taxon>Polyporaceae</taxon>
        <taxon>Lentinus</taxon>
    </lineage>
</organism>
<accession>A0A371CYI6</accession>
<protein>
    <submittedName>
        <fullName evidence="1">Uncharacterized protein</fullName>
    </submittedName>
</protein>
<proteinExistence type="predicted"/>
<evidence type="ECO:0000313" key="2">
    <source>
        <dbReference type="Proteomes" id="UP000256964"/>
    </source>
</evidence>
<dbReference type="EMBL" id="KZ857438">
    <property type="protein sequence ID" value="RDX45329.1"/>
    <property type="molecule type" value="Genomic_DNA"/>
</dbReference>